<gene>
    <name evidence="1" type="ORF">METZ01_LOCUS150745</name>
</gene>
<dbReference type="AlphaFoldDB" id="A0A382A9H7"/>
<protein>
    <submittedName>
        <fullName evidence="1">Uncharacterized protein</fullName>
    </submittedName>
</protein>
<name>A0A382A9H7_9ZZZZ</name>
<sequence length="89" mass="10068">MLRFSYAVSTGNTAQEMHQVHEFKDIPSDVGNTPLVEVIHLETFLHSSNEAFNFGTQSIHQLEMIIKLGIIPLNLREHAGENLVDSPRR</sequence>
<evidence type="ECO:0000313" key="1">
    <source>
        <dbReference type="EMBL" id="SVA97891.1"/>
    </source>
</evidence>
<dbReference type="EMBL" id="UINC01024386">
    <property type="protein sequence ID" value="SVA97891.1"/>
    <property type="molecule type" value="Genomic_DNA"/>
</dbReference>
<organism evidence="1">
    <name type="scientific">marine metagenome</name>
    <dbReference type="NCBI Taxonomy" id="408172"/>
    <lineage>
        <taxon>unclassified sequences</taxon>
        <taxon>metagenomes</taxon>
        <taxon>ecological metagenomes</taxon>
    </lineage>
</organism>
<reference evidence="1" key="1">
    <citation type="submission" date="2018-05" db="EMBL/GenBank/DDBJ databases">
        <authorList>
            <person name="Lanie J.A."/>
            <person name="Ng W.-L."/>
            <person name="Kazmierczak K.M."/>
            <person name="Andrzejewski T.M."/>
            <person name="Davidsen T.M."/>
            <person name="Wayne K.J."/>
            <person name="Tettelin H."/>
            <person name="Glass J.I."/>
            <person name="Rusch D."/>
            <person name="Podicherti R."/>
            <person name="Tsui H.-C.T."/>
            <person name="Winkler M.E."/>
        </authorList>
    </citation>
    <scope>NUCLEOTIDE SEQUENCE</scope>
</reference>
<accession>A0A382A9H7</accession>
<proteinExistence type="predicted"/>